<dbReference type="GeneID" id="31362247"/>
<comment type="caution">
    <text evidence="1">The sequence shown here is derived from an EMBL/GenBank/DDBJ whole genome shotgun (WGS) entry which is preliminary data.</text>
</comment>
<reference evidence="1 2" key="1">
    <citation type="journal article" date="2011" name="Genome Res.">
        <title>Phylogeny-wide analysis of social amoeba genomes highlights ancient origins for complex intercellular communication.</title>
        <authorList>
            <person name="Heidel A.J."/>
            <person name="Lawal H.M."/>
            <person name="Felder M."/>
            <person name="Schilde C."/>
            <person name="Helps N.R."/>
            <person name="Tunggal B."/>
            <person name="Rivero F."/>
            <person name="John U."/>
            <person name="Schleicher M."/>
            <person name="Eichinger L."/>
            <person name="Platzer M."/>
            <person name="Noegel A.A."/>
            <person name="Schaap P."/>
            <person name="Gloeckner G."/>
        </authorList>
    </citation>
    <scope>NUCLEOTIDE SEQUENCE [LARGE SCALE GENOMIC DNA]</scope>
    <source>
        <strain evidence="2">ATCC 26659 / Pp 5 / PN500</strain>
    </source>
</reference>
<protein>
    <submittedName>
        <fullName evidence="1">Uncharacterized protein</fullName>
    </submittedName>
</protein>
<evidence type="ECO:0000313" key="1">
    <source>
        <dbReference type="EMBL" id="EFA79945.1"/>
    </source>
</evidence>
<proteinExistence type="predicted"/>
<keyword evidence="2" id="KW-1185">Reference proteome</keyword>
<sequence length="221" mass="24985">MGIYYEDNNIFYQEGNIPVVMTFPHSGLSLIDGVEVRKKGIIDGDCFTDLFANYMVQMFNCIGCNCCMKDVDNCGGCTDATACCCDSVAGIPDYNTFEFNSQCLRPFIIYSKIDRKHCDFNRAKEVAYEDQRLADIYDQYHRTINDAIADRRAQSARLHSQSWHSRVSNTGATGIRQQPKANRITEILKATARSIPGASTLQRWLHSSQLLTETTNQLYTT</sequence>
<dbReference type="Proteomes" id="UP000001396">
    <property type="component" value="Unassembled WGS sequence"/>
</dbReference>
<name>D3BFN1_HETP5</name>
<organism evidence="1 2">
    <name type="scientific">Heterostelium pallidum (strain ATCC 26659 / Pp 5 / PN500)</name>
    <name type="common">Cellular slime mold</name>
    <name type="synonym">Polysphondylium pallidum</name>
    <dbReference type="NCBI Taxonomy" id="670386"/>
    <lineage>
        <taxon>Eukaryota</taxon>
        <taxon>Amoebozoa</taxon>
        <taxon>Evosea</taxon>
        <taxon>Eumycetozoa</taxon>
        <taxon>Dictyostelia</taxon>
        <taxon>Acytosteliales</taxon>
        <taxon>Acytosteliaceae</taxon>
        <taxon>Heterostelium</taxon>
    </lineage>
</organism>
<gene>
    <name evidence="1" type="ORF">PPL_06766</name>
</gene>
<dbReference type="RefSeq" id="XP_020432065.1">
    <property type="nucleotide sequence ID" value="XM_020577617.1"/>
</dbReference>
<dbReference type="EMBL" id="ADBJ01000031">
    <property type="protein sequence ID" value="EFA79945.1"/>
    <property type="molecule type" value="Genomic_DNA"/>
</dbReference>
<dbReference type="AlphaFoldDB" id="D3BFN1"/>
<dbReference type="InParanoid" id="D3BFN1"/>
<dbReference type="SUPFAM" id="SSF53187">
    <property type="entry name" value="Zn-dependent exopeptidases"/>
    <property type="match status" value="1"/>
</dbReference>
<evidence type="ECO:0000313" key="2">
    <source>
        <dbReference type="Proteomes" id="UP000001396"/>
    </source>
</evidence>
<accession>D3BFN1</accession>